<gene>
    <name evidence="1" type="ORF">PF005_g27188</name>
</gene>
<feature type="non-terminal residue" evidence="1">
    <location>
        <position position="163"/>
    </location>
</feature>
<dbReference type="EMBL" id="QXGB01003343">
    <property type="protein sequence ID" value="KAE9171323.1"/>
    <property type="molecule type" value="Genomic_DNA"/>
</dbReference>
<reference evidence="1 2" key="1">
    <citation type="submission" date="2018-08" db="EMBL/GenBank/DDBJ databases">
        <title>Genomic investigation of the strawberry pathogen Phytophthora fragariae indicates pathogenicity is determined by transcriptional variation in three key races.</title>
        <authorList>
            <person name="Adams T.M."/>
            <person name="Armitage A.D."/>
            <person name="Sobczyk M.K."/>
            <person name="Bates H.J."/>
            <person name="Dunwell J.M."/>
            <person name="Nellist C.F."/>
            <person name="Harrison R.J."/>
        </authorList>
    </citation>
    <scope>NUCLEOTIDE SEQUENCE [LARGE SCALE GENOMIC DNA]</scope>
    <source>
        <strain evidence="1 2">NOV-27</strain>
    </source>
</reference>
<protein>
    <submittedName>
        <fullName evidence="1">Uncharacterized protein</fullName>
    </submittedName>
</protein>
<dbReference type="AlphaFoldDB" id="A0A6A3VTE7"/>
<accession>A0A6A3VTE7</accession>
<comment type="caution">
    <text evidence="1">The sequence shown here is derived from an EMBL/GenBank/DDBJ whole genome shotgun (WGS) entry which is preliminary data.</text>
</comment>
<keyword evidence="2" id="KW-1185">Reference proteome</keyword>
<organism evidence="1 2">
    <name type="scientific">Phytophthora fragariae</name>
    <dbReference type="NCBI Taxonomy" id="53985"/>
    <lineage>
        <taxon>Eukaryota</taxon>
        <taxon>Sar</taxon>
        <taxon>Stramenopiles</taxon>
        <taxon>Oomycota</taxon>
        <taxon>Peronosporomycetes</taxon>
        <taxon>Peronosporales</taxon>
        <taxon>Peronosporaceae</taxon>
        <taxon>Phytophthora</taxon>
    </lineage>
</organism>
<proteinExistence type="predicted"/>
<dbReference type="Proteomes" id="UP000433483">
    <property type="component" value="Unassembled WGS sequence"/>
</dbReference>
<evidence type="ECO:0000313" key="1">
    <source>
        <dbReference type="EMBL" id="KAE9171323.1"/>
    </source>
</evidence>
<name>A0A6A3VTE7_9STRA</name>
<sequence length="163" mass="17153">MALCWFGVSASHQSMSSSSSLCWVWTETGGRAGCCRPLVCCPPPSPSAPPWSRPPRPSPPFPLDPPLPLFPPALLSPSSSLESSSWLPAAVIVTPLLTTTSSSSPSPPPPALSRTRVRGWRCLFGAGGAPALRVVEPAVGVLERRAARVARAVIFALQFLCGR</sequence>
<evidence type="ECO:0000313" key="2">
    <source>
        <dbReference type="Proteomes" id="UP000433483"/>
    </source>
</evidence>